<organism evidence="5 6">
    <name type="scientific">Kitasatospora aburaviensis</name>
    <dbReference type="NCBI Taxonomy" id="67265"/>
    <lineage>
        <taxon>Bacteria</taxon>
        <taxon>Bacillati</taxon>
        <taxon>Actinomycetota</taxon>
        <taxon>Actinomycetes</taxon>
        <taxon>Kitasatosporales</taxon>
        <taxon>Streptomycetaceae</taxon>
        <taxon>Kitasatospora</taxon>
    </lineage>
</organism>
<reference evidence="6" key="1">
    <citation type="journal article" date="2019" name="Int. J. Syst. Evol. Microbiol.">
        <title>The Global Catalogue of Microorganisms (GCM) 10K type strain sequencing project: providing services to taxonomists for standard genome sequencing and annotation.</title>
        <authorList>
            <consortium name="The Broad Institute Genomics Platform"/>
            <consortium name="The Broad Institute Genome Sequencing Center for Infectious Disease"/>
            <person name="Wu L."/>
            <person name="Ma J."/>
        </authorList>
    </citation>
    <scope>NUCLEOTIDE SEQUENCE [LARGE SCALE GENOMIC DNA]</scope>
    <source>
        <strain evidence="6">CGMCC 4.1469</strain>
    </source>
</reference>
<evidence type="ECO:0000256" key="3">
    <source>
        <dbReference type="ARBA" id="ARBA00023121"/>
    </source>
</evidence>
<dbReference type="InterPro" id="IPR008628">
    <property type="entry name" value="GPP34-like"/>
</dbReference>
<gene>
    <name evidence="5" type="ORF">ACFP0N_09725</name>
</gene>
<dbReference type="Pfam" id="PF05719">
    <property type="entry name" value="GPP34"/>
    <property type="match status" value="1"/>
</dbReference>
<evidence type="ECO:0000256" key="4">
    <source>
        <dbReference type="ARBA" id="ARBA00023136"/>
    </source>
</evidence>
<comment type="subcellular location">
    <subcellularLocation>
        <location evidence="1">Golgi apparatus membrane</location>
        <topology evidence="1">Peripheral membrane protein</topology>
        <orientation evidence="1">Cytoplasmic side</orientation>
    </subcellularLocation>
</comment>
<dbReference type="RefSeq" id="WP_313761989.1">
    <property type="nucleotide sequence ID" value="NZ_BAAAVH010000077.1"/>
</dbReference>
<evidence type="ECO:0000313" key="5">
    <source>
        <dbReference type="EMBL" id="MFC5885250.1"/>
    </source>
</evidence>
<keyword evidence="2" id="KW-0333">Golgi apparatus</keyword>
<name>A0ABW1EUG9_9ACTN</name>
<evidence type="ECO:0000256" key="2">
    <source>
        <dbReference type="ARBA" id="ARBA00023034"/>
    </source>
</evidence>
<evidence type="ECO:0000256" key="1">
    <source>
        <dbReference type="ARBA" id="ARBA00004255"/>
    </source>
</evidence>
<accession>A0ABW1EUG9</accession>
<comment type="caution">
    <text evidence="5">The sequence shown here is derived from an EMBL/GenBank/DDBJ whole genome shotgun (WGS) entry which is preliminary data.</text>
</comment>
<dbReference type="InterPro" id="IPR038261">
    <property type="entry name" value="GPP34-like_sf"/>
</dbReference>
<dbReference type="EMBL" id="JBHSOD010000008">
    <property type="protein sequence ID" value="MFC5885250.1"/>
    <property type="molecule type" value="Genomic_DNA"/>
</dbReference>
<protein>
    <submittedName>
        <fullName evidence="5">GPP34 family phosphoprotein</fullName>
    </submittedName>
</protein>
<keyword evidence="3" id="KW-0446">Lipid-binding</keyword>
<sequence length="220" mass="23401">MPVTLGEEVMLLSLDDESGQAKDRWAAGWTVTSGLLLELTFAGSVRTDGGRLEVVDLSPTGLALLDGLLERIAAWTRTTKSPTVAGWLMKDQGKSVEATLASLCERGIVTQEQHRMLGLFPVRRYPEADGAVERELRGRLARVVLEGAEPDGRTSGLIALLHGARLHRLAFPDLARGQVVARMAEIADGQWAGDAVRDGIRATQAALGVLAATAAIAVVS</sequence>
<keyword evidence="6" id="KW-1185">Reference proteome</keyword>
<proteinExistence type="predicted"/>
<dbReference type="Gene3D" id="1.10.3630.10">
    <property type="entry name" value="yeast vps74-n-term truncation variant domain like"/>
    <property type="match status" value="1"/>
</dbReference>
<keyword evidence="4" id="KW-0472">Membrane</keyword>
<evidence type="ECO:0000313" key="6">
    <source>
        <dbReference type="Proteomes" id="UP001596067"/>
    </source>
</evidence>
<dbReference type="Proteomes" id="UP001596067">
    <property type="component" value="Unassembled WGS sequence"/>
</dbReference>